<gene>
    <name evidence="5" type="ORF">NEF87_001364</name>
</gene>
<evidence type="ECO:0000256" key="4">
    <source>
        <dbReference type="ARBA" id="ARBA00023306"/>
    </source>
</evidence>
<keyword evidence="3" id="KW-0159">Chromosome partition</keyword>
<evidence type="ECO:0000256" key="2">
    <source>
        <dbReference type="ARBA" id="ARBA00022618"/>
    </source>
</evidence>
<dbReference type="Proteomes" id="UP001208689">
    <property type="component" value="Chromosome"/>
</dbReference>
<dbReference type="InterPro" id="IPR036388">
    <property type="entry name" value="WH-like_DNA-bd_sf"/>
</dbReference>
<organism evidence="5 6">
    <name type="scientific">Candidatus Lokiarchaeum ossiferum</name>
    <dbReference type="NCBI Taxonomy" id="2951803"/>
    <lineage>
        <taxon>Archaea</taxon>
        <taxon>Promethearchaeati</taxon>
        <taxon>Promethearchaeota</taxon>
        <taxon>Promethearchaeia</taxon>
        <taxon>Promethearchaeales</taxon>
        <taxon>Promethearchaeaceae</taxon>
        <taxon>Candidatus Lokiarchaeum</taxon>
    </lineage>
</organism>
<name>A0ABY6HR75_9ARCH</name>
<dbReference type="EMBL" id="CP104013">
    <property type="protein sequence ID" value="UYP45079.1"/>
    <property type="molecule type" value="Genomic_DNA"/>
</dbReference>
<proteinExistence type="predicted"/>
<dbReference type="Gene3D" id="1.10.10.10">
    <property type="entry name" value="Winged helix-like DNA-binding domain superfamily/Winged helix DNA-binding domain"/>
    <property type="match status" value="2"/>
</dbReference>
<reference evidence="5" key="1">
    <citation type="submission" date="2022-09" db="EMBL/GenBank/DDBJ databases">
        <title>Actin cytoskeleton and complex cell architecture in an #Asgard archaeon.</title>
        <authorList>
            <person name="Ponce Toledo R.I."/>
            <person name="Schleper C."/>
            <person name="Rodrigues Oliveira T."/>
            <person name="Wollweber F."/>
            <person name="Xu J."/>
            <person name="Rittmann S."/>
            <person name="Klingl A."/>
            <person name="Pilhofer M."/>
        </authorList>
    </citation>
    <scope>NUCLEOTIDE SEQUENCE</scope>
    <source>
        <strain evidence="5">B-35</strain>
    </source>
</reference>
<evidence type="ECO:0000313" key="6">
    <source>
        <dbReference type="Proteomes" id="UP001208689"/>
    </source>
</evidence>
<dbReference type="InterPro" id="IPR005234">
    <property type="entry name" value="ScpB_csome_segregation"/>
</dbReference>
<dbReference type="PANTHER" id="PTHR34298:SF2">
    <property type="entry name" value="SEGREGATION AND CONDENSATION PROTEIN B"/>
    <property type="match status" value="1"/>
</dbReference>
<keyword evidence="2" id="KW-0132">Cell division</keyword>
<dbReference type="PANTHER" id="PTHR34298">
    <property type="entry name" value="SEGREGATION AND CONDENSATION PROTEIN B"/>
    <property type="match status" value="1"/>
</dbReference>
<dbReference type="Pfam" id="PF04079">
    <property type="entry name" value="SMC_ScpB"/>
    <property type="match status" value="1"/>
</dbReference>
<evidence type="ECO:0000256" key="3">
    <source>
        <dbReference type="ARBA" id="ARBA00022829"/>
    </source>
</evidence>
<keyword evidence="4" id="KW-0131">Cell cycle</keyword>
<evidence type="ECO:0000256" key="1">
    <source>
        <dbReference type="ARBA" id="ARBA00022490"/>
    </source>
</evidence>
<keyword evidence="1" id="KW-0963">Cytoplasm</keyword>
<evidence type="ECO:0000313" key="5">
    <source>
        <dbReference type="EMBL" id="UYP45079.1"/>
    </source>
</evidence>
<sequence length="207" mass="23450">MDQMTSIKGISMSNISNQFGKNQYFEWKLLIEAALFKAGKEISIEELSIGLKTIPKKIIIKIINELISDYNSYDSAIEIYQFSSNSFGMQVKTTIMHEVGVIKFTEQQKFKPNEIKTLAFIAYNQPIELQDVVDFIGKAAKKSVNSLKKEGFVNISINSYNALNEAGEEVKIKTKVISTTKIFADYLGIPNEKNLIKKKIQDFIDSQ</sequence>
<dbReference type="InterPro" id="IPR036390">
    <property type="entry name" value="WH_DNA-bd_sf"/>
</dbReference>
<dbReference type="SUPFAM" id="SSF46785">
    <property type="entry name" value="Winged helix' DNA-binding domain"/>
    <property type="match status" value="2"/>
</dbReference>
<accession>A0ABY6HR75</accession>
<protein>
    <submittedName>
        <fullName evidence="5">Segregation and condensation protein B</fullName>
    </submittedName>
</protein>
<keyword evidence="6" id="KW-1185">Reference proteome</keyword>